<dbReference type="RefSeq" id="WP_169205995.1">
    <property type="nucleotide sequence ID" value="NZ_CP059560.1"/>
</dbReference>
<dbReference type="Proteomes" id="UP000652074">
    <property type="component" value="Unassembled WGS sequence"/>
</dbReference>
<reference evidence="3 4" key="1">
    <citation type="submission" date="2019-12" db="EMBL/GenBank/DDBJ databases">
        <title>Comparative genomics gives insights into the taxonomy of the Azoarcus-Aromatoleum group and reveals separate origins of nif in the plant-associated Azoarcus and non-plant-associated Aromatoleum sub-groups.</title>
        <authorList>
            <person name="Lafos M."/>
            <person name="Maluk M."/>
            <person name="Batista M."/>
            <person name="Junghare M."/>
            <person name="Carmona M."/>
            <person name="Faoro H."/>
            <person name="Cruz L.M."/>
            <person name="Battistoni F."/>
            <person name="De Souza E."/>
            <person name="Pedrosa F."/>
            <person name="Chen W.-M."/>
            <person name="Poole P.S."/>
            <person name="Dixon R.A."/>
            <person name="James E.K."/>
        </authorList>
    </citation>
    <scope>NUCLEOTIDE SEQUENCE [LARGE SCALE GENOMIC DNA]</scope>
    <source>
        <strain evidence="3 4">ToN1</strain>
    </source>
</reference>
<dbReference type="SUPFAM" id="SSF52096">
    <property type="entry name" value="ClpP/crotonase"/>
    <property type="match status" value="1"/>
</dbReference>
<comment type="caution">
    <text evidence="3">The sequence shown here is derived from an EMBL/GenBank/DDBJ whole genome shotgun (WGS) entry which is preliminary data.</text>
</comment>
<evidence type="ECO:0000256" key="1">
    <source>
        <dbReference type="ARBA" id="ARBA00005254"/>
    </source>
</evidence>
<proteinExistence type="inferred from homology"/>
<dbReference type="InterPro" id="IPR001753">
    <property type="entry name" value="Enoyl-CoA_hydra/iso"/>
</dbReference>
<sequence length="259" mass="28056">MSEDDIIQVRYEGNVAIMTMNYSERRNAFNLRMRETMYARLLELESDDDCRAIVLTGAGGNFCSGGDISEMAQRPIVTGRNRFDLVTRIFKQLVSGPKPFIVAVEGAAAGCGLSFVAASDYAVAASDAKFACSFINVGLIPDSGGIWSLPRKVGYRRAMELAALGDTHDAEAALDMQLINKVCAPGKALEEAVAVAQRFAAKPPVAMALLRAALHLGNESVDGAINMEINYMSVLQNTEDYAEAARAFMEKRKPVFTGR</sequence>
<evidence type="ECO:0000256" key="2">
    <source>
        <dbReference type="ARBA" id="ARBA00023239"/>
    </source>
</evidence>
<name>A0ABX1MQE0_9RHOO</name>
<comment type="similarity">
    <text evidence="1">Belongs to the enoyl-CoA hydratase/isomerase family.</text>
</comment>
<dbReference type="EMBL" id="WTVR01000014">
    <property type="protein sequence ID" value="NMF88575.1"/>
    <property type="molecule type" value="Genomic_DNA"/>
</dbReference>
<dbReference type="Pfam" id="PF00378">
    <property type="entry name" value="ECH_1"/>
    <property type="match status" value="1"/>
</dbReference>
<protein>
    <submittedName>
        <fullName evidence="3">Enoyl-CoA hydratase/isomerase family protein</fullName>
    </submittedName>
</protein>
<accession>A0ABX1MQE0</accession>
<dbReference type="Gene3D" id="3.90.226.10">
    <property type="entry name" value="2-enoyl-CoA Hydratase, Chain A, domain 1"/>
    <property type="match status" value="1"/>
</dbReference>
<dbReference type="Gene3D" id="1.10.12.10">
    <property type="entry name" value="Lyase 2-enoyl-coa Hydratase, Chain A, domain 2"/>
    <property type="match status" value="1"/>
</dbReference>
<organism evidence="3 4">
    <name type="scientific">Aromatoleum petrolei</name>
    <dbReference type="NCBI Taxonomy" id="76116"/>
    <lineage>
        <taxon>Bacteria</taxon>
        <taxon>Pseudomonadati</taxon>
        <taxon>Pseudomonadota</taxon>
        <taxon>Betaproteobacteria</taxon>
        <taxon>Rhodocyclales</taxon>
        <taxon>Rhodocyclaceae</taxon>
        <taxon>Aromatoleum</taxon>
    </lineage>
</organism>
<evidence type="ECO:0000313" key="3">
    <source>
        <dbReference type="EMBL" id="NMF88575.1"/>
    </source>
</evidence>
<gene>
    <name evidence="3" type="ORF">GPA26_08750</name>
</gene>
<keyword evidence="2" id="KW-0456">Lyase</keyword>
<keyword evidence="4" id="KW-1185">Reference proteome</keyword>
<dbReference type="InterPro" id="IPR014748">
    <property type="entry name" value="Enoyl-CoA_hydra_C"/>
</dbReference>
<dbReference type="PANTHER" id="PTHR11941:SF133">
    <property type="entry name" value="1,2-EPOXYPHENYLACETYL-COA ISOMERASE"/>
    <property type="match status" value="1"/>
</dbReference>
<dbReference type="CDD" id="cd06558">
    <property type="entry name" value="crotonase-like"/>
    <property type="match status" value="1"/>
</dbReference>
<dbReference type="PANTHER" id="PTHR11941">
    <property type="entry name" value="ENOYL-COA HYDRATASE-RELATED"/>
    <property type="match status" value="1"/>
</dbReference>
<dbReference type="InterPro" id="IPR029045">
    <property type="entry name" value="ClpP/crotonase-like_dom_sf"/>
</dbReference>
<evidence type="ECO:0000313" key="4">
    <source>
        <dbReference type="Proteomes" id="UP000652074"/>
    </source>
</evidence>